<reference evidence="5" key="1">
    <citation type="journal article" date="2013" name="Environ. Microbiol.">
        <title>Microbiota from the distal guts of lean and obese adolescents exhibit partial functional redundancy besides clear differences in community structure.</title>
        <authorList>
            <person name="Ferrer M."/>
            <person name="Ruiz A."/>
            <person name="Lanza F."/>
            <person name="Haange S.B."/>
            <person name="Oberbach A."/>
            <person name="Till H."/>
            <person name="Bargiela R."/>
            <person name="Campoy C."/>
            <person name="Segura M.T."/>
            <person name="Richter M."/>
            <person name="von Bergen M."/>
            <person name="Seifert J."/>
            <person name="Suarez A."/>
        </authorList>
    </citation>
    <scope>NUCLEOTIDE SEQUENCE</scope>
</reference>
<protein>
    <submittedName>
        <fullName evidence="5">23S rRNA methyltransferase/RumA</fullName>
        <ecNumber evidence="5">2.1.1.-</ecNumber>
    </submittedName>
</protein>
<dbReference type="SUPFAM" id="SSF50249">
    <property type="entry name" value="Nucleic acid-binding proteins"/>
    <property type="match status" value="1"/>
</dbReference>
<dbReference type="Pfam" id="PF05958">
    <property type="entry name" value="tRNA_U5-meth_tr"/>
    <property type="match status" value="1"/>
</dbReference>
<dbReference type="InterPro" id="IPR002792">
    <property type="entry name" value="TRAM_dom"/>
</dbReference>
<dbReference type="InterPro" id="IPR030390">
    <property type="entry name" value="MeTrfase_TrmA_AS"/>
</dbReference>
<keyword evidence="1 5" id="KW-0489">Methyltransferase</keyword>
<dbReference type="Pfam" id="PF01938">
    <property type="entry name" value="TRAM"/>
    <property type="match status" value="1"/>
</dbReference>
<dbReference type="InterPro" id="IPR029063">
    <property type="entry name" value="SAM-dependent_MTases_sf"/>
</dbReference>
<dbReference type="AlphaFoldDB" id="K1SE02"/>
<dbReference type="InterPro" id="IPR012340">
    <property type="entry name" value="NA-bd_OB-fold"/>
</dbReference>
<keyword evidence="2 5" id="KW-0808">Transferase</keyword>
<dbReference type="PANTHER" id="PTHR11061">
    <property type="entry name" value="RNA M5U METHYLTRANSFERASE"/>
    <property type="match status" value="1"/>
</dbReference>
<feature type="domain" description="TRAM" evidence="4">
    <location>
        <begin position="1"/>
        <end position="52"/>
    </location>
</feature>
<dbReference type="EMBL" id="AJWZ01011335">
    <property type="protein sequence ID" value="EKC45631.1"/>
    <property type="molecule type" value="Genomic_DNA"/>
</dbReference>
<dbReference type="Gene3D" id="2.40.50.140">
    <property type="entry name" value="Nucleic acid-binding proteins"/>
    <property type="match status" value="1"/>
</dbReference>
<dbReference type="Gene3D" id="2.40.50.1070">
    <property type="match status" value="1"/>
</dbReference>
<dbReference type="PROSITE" id="PS50926">
    <property type="entry name" value="TRAM"/>
    <property type="match status" value="1"/>
</dbReference>
<dbReference type="FunFam" id="3.40.50.150:FF:000009">
    <property type="entry name" value="23S rRNA (Uracil(1939)-C(5))-methyltransferase RlmD"/>
    <property type="match status" value="1"/>
</dbReference>
<dbReference type="InterPro" id="IPR010280">
    <property type="entry name" value="U5_MeTrfase_fam"/>
</dbReference>
<comment type="caution">
    <text evidence="5">The sequence shown here is derived from an EMBL/GenBank/DDBJ whole genome shotgun (WGS) entry which is preliminary data.</text>
</comment>
<dbReference type="NCBIfam" id="TIGR00479">
    <property type="entry name" value="rumA"/>
    <property type="match status" value="1"/>
</dbReference>
<dbReference type="GO" id="GO:0006396">
    <property type="term" value="P:RNA processing"/>
    <property type="evidence" value="ECO:0007669"/>
    <property type="project" value="InterPro"/>
</dbReference>
<proteinExistence type="predicted"/>
<evidence type="ECO:0000256" key="1">
    <source>
        <dbReference type="ARBA" id="ARBA00022603"/>
    </source>
</evidence>
<evidence type="ECO:0000256" key="2">
    <source>
        <dbReference type="ARBA" id="ARBA00022679"/>
    </source>
</evidence>
<dbReference type="PROSITE" id="PS01230">
    <property type="entry name" value="TRMA_1"/>
    <property type="match status" value="1"/>
</dbReference>
<accession>K1SE02</accession>
<evidence type="ECO:0000256" key="3">
    <source>
        <dbReference type="ARBA" id="ARBA00022691"/>
    </source>
</evidence>
<name>K1SE02_9ZZZZ</name>
<dbReference type="CDD" id="cd02440">
    <property type="entry name" value="AdoMet_MTases"/>
    <property type="match status" value="1"/>
</dbReference>
<dbReference type="EC" id="2.1.1.-" evidence="5"/>
<evidence type="ECO:0000313" key="5">
    <source>
        <dbReference type="EMBL" id="EKC45631.1"/>
    </source>
</evidence>
<organism evidence="5">
    <name type="scientific">human gut metagenome</name>
    <dbReference type="NCBI Taxonomy" id="408170"/>
    <lineage>
        <taxon>unclassified sequences</taxon>
        <taxon>metagenomes</taxon>
        <taxon>organismal metagenomes</taxon>
    </lineage>
</organism>
<gene>
    <name evidence="5" type="ORF">OBE_16773</name>
</gene>
<dbReference type="PANTHER" id="PTHR11061:SF30">
    <property type="entry name" value="TRNA (URACIL(54)-C(5))-METHYLTRANSFERASE"/>
    <property type="match status" value="1"/>
</dbReference>
<sequence length="402" mass="46255">MSYTVEKLDDFGRGIINVDNKICFVKNALPTEEININITKEKKKYLEANVENYLKESHNRIAAKCKYYGICGGCQLEHMKIEDENQYKKRKVEDILEKFASQKIKIAKINYGREYNYRNKITLHVQEGKLCLLKEDSNDYVEIDKCLLVDEKINVVISKLKALVTLEKGIKTIMIRIGNYTDQIMIDISGQVNNENVFLPLADSVIINNKSIKNNEITSTILDYKYYVSNKSFFQVNKEVVEMLYSKIISVVKDKKAKKVLDLYCGVGTISLSISKYVNNVIGVELVEDAIKNANKNKELNKIKNVEFICGKAEDIITRQKFDCDTIIVDPPRKGIDKMAIDVLNNSSAKNIIYVSCDPITLARDINRLNNYEVMEVELFNMFPRTYHVECVSVLHRKSFEK</sequence>
<evidence type="ECO:0000259" key="4">
    <source>
        <dbReference type="PROSITE" id="PS50926"/>
    </source>
</evidence>
<dbReference type="PROSITE" id="PS51687">
    <property type="entry name" value="SAM_MT_RNA_M5U"/>
    <property type="match status" value="1"/>
</dbReference>
<dbReference type="SUPFAM" id="SSF53335">
    <property type="entry name" value="S-adenosyl-L-methionine-dependent methyltransferases"/>
    <property type="match status" value="1"/>
</dbReference>
<dbReference type="GO" id="GO:0008173">
    <property type="term" value="F:RNA methyltransferase activity"/>
    <property type="evidence" value="ECO:0007669"/>
    <property type="project" value="InterPro"/>
</dbReference>
<dbReference type="GO" id="GO:0008757">
    <property type="term" value="F:S-adenosylmethionine-dependent methyltransferase activity"/>
    <property type="evidence" value="ECO:0007669"/>
    <property type="project" value="UniProtKB-ARBA"/>
</dbReference>
<dbReference type="Gene3D" id="3.40.50.150">
    <property type="entry name" value="Vaccinia Virus protein VP39"/>
    <property type="match status" value="1"/>
</dbReference>
<keyword evidence="3" id="KW-0949">S-adenosyl-L-methionine</keyword>
<dbReference type="GO" id="GO:0001510">
    <property type="term" value="P:RNA methylation"/>
    <property type="evidence" value="ECO:0007669"/>
    <property type="project" value="UniProtKB-ARBA"/>
</dbReference>